<dbReference type="EMBL" id="JAVHJO010000002">
    <property type="protein sequence ID" value="KAK6542395.1"/>
    <property type="molecule type" value="Genomic_DNA"/>
</dbReference>
<gene>
    <name evidence="2" type="ORF">TWF694_006350</name>
</gene>
<accession>A0AAV9XJY8</accession>
<evidence type="ECO:0000313" key="3">
    <source>
        <dbReference type="Proteomes" id="UP001365542"/>
    </source>
</evidence>
<keyword evidence="3" id="KW-1185">Reference proteome</keyword>
<feature type="chain" id="PRO_5043418209" evidence="1">
    <location>
        <begin position="18"/>
        <end position="287"/>
    </location>
</feature>
<protein>
    <submittedName>
        <fullName evidence="2">Uncharacterized protein</fullName>
    </submittedName>
</protein>
<sequence length="287" mass="30130">MIFAFCTLALLVAGAVSQSCTCTGCTVNDCYRVVAGTEVFPAQPTVSDCRSFMWEVITVPAATITVTVTGAIATVTETKALVRKIKREEKTIPAYAVTACGRSADFASACGCIGISSGSTSYAHTPGTETFTAIASPTATATELVSFYIRAQNVAANGDFAGLYWNTIIEQPSTYNRLHFISGTSGALIFKAGPDGNLAGADGTPFAADNIRVGEQVYLQHPVNAEAIFPCKLNPSDKSVVCGNIATNQIYVSGNVANHRMTVFNNSVDISKDSCFGPLTFEAVPIS</sequence>
<proteinExistence type="predicted"/>
<dbReference type="Proteomes" id="UP001365542">
    <property type="component" value="Unassembled WGS sequence"/>
</dbReference>
<dbReference type="AlphaFoldDB" id="A0AAV9XJY8"/>
<evidence type="ECO:0000256" key="1">
    <source>
        <dbReference type="SAM" id="SignalP"/>
    </source>
</evidence>
<feature type="signal peptide" evidence="1">
    <location>
        <begin position="1"/>
        <end position="17"/>
    </location>
</feature>
<evidence type="ECO:0000313" key="2">
    <source>
        <dbReference type="EMBL" id="KAK6542395.1"/>
    </source>
</evidence>
<organism evidence="2 3">
    <name type="scientific">Orbilia ellipsospora</name>
    <dbReference type="NCBI Taxonomy" id="2528407"/>
    <lineage>
        <taxon>Eukaryota</taxon>
        <taxon>Fungi</taxon>
        <taxon>Dikarya</taxon>
        <taxon>Ascomycota</taxon>
        <taxon>Pezizomycotina</taxon>
        <taxon>Orbiliomycetes</taxon>
        <taxon>Orbiliales</taxon>
        <taxon>Orbiliaceae</taxon>
        <taxon>Orbilia</taxon>
    </lineage>
</organism>
<name>A0AAV9XJY8_9PEZI</name>
<reference evidence="2 3" key="1">
    <citation type="submission" date="2019-10" db="EMBL/GenBank/DDBJ databases">
        <authorList>
            <person name="Palmer J.M."/>
        </authorList>
    </citation>
    <scope>NUCLEOTIDE SEQUENCE [LARGE SCALE GENOMIC DNA]</scope>
    <source>
        <strain evidence="2 3">TWF694</strain>
    </source>
</reference>
<comment type="caution">
    <text evidence="2">The sequence shown here is derived from an EMBL/GenBank/DDBJ whole genome shotgun (WGS) entry which is preliminary data.</text>
</comment>
<keyword evidence="1" id="KW-0732">Signal</keyword>